<dbReference type="Pfam" id="PF13280">
    <property type="entry name" value="WYL"/>
    <property type="match status" value="1"/>
</dbReference>
<dbReference type="Pfam" id="PF25583">
    <property type="entry name" value="WCX"/>
    <property type="match status" value="1"/>
</dbReference>
<proteinExistence type="predicted"/>
<protein>
    <submittedName>
        <fullName evidence="4">YafY family transcriptional regulator</fullName>
    </submittedName>
</protein>
<dbReference type="InterPro" id="IPR057727">
    <property type="entry name" value="WCX_dom"/>
</dbReference>
<evidence type="ECO:0000259" key="2">
    <source>
        <dbReference type="Pfam" id="PF13280"/>
    </source>
</evidence>
<feature type="domain" description="Helix-turn-helix type 11" evidence="1">
    <location>
        <begin position="14"/>
        <end position="58"/>
    </location>
</feature>
<dbReference type="Proteomes" id="UP000266301">
    <property type="component" value="Chromosome"/>
</dbReference>
<dbReference type="SUPFAM" id="SSF46785">
    <property type="entry name" value="Winged helix' DNA-binding domain"/>
    <property type="match status" value="1"/>
</dbReference>
<accession>A0A386H205</accession>
<dbReference type="InterPro" id="IPR051534">
    <property type="entry name" value="CBASS_pafABC_assoc_protein"/>
</dbReference>
<dbReference type="PROSITE" id="PS52050">
    <property type="entry name" value="WYL"/>
    <property type="match status" value="1"/>
</dbReference>
<dbReference type="InterPro" id="IPR026881">
    <property type="entry name" value="WYL_dom"/>
</dbReference>
<dbReference type="InterPro" id="IPR036388">
    <property type="entry name" value="WH-like_DNA-bd_sf"/>
</dbReference>
<dbReference type="PANTHER" id="PTHR34580">
    <property type="match status" value="1"/>
</dbReference>
<reference evidence="4 5" key="1">
    <citation type="journal article" date="2019" name="Int. J. Syst. Evol. Microbiol.">
        <title>Clostridium fermenticellae sp. nov., isolated from the mud in a fermentation cellar for the production of the Chinese liquor, baijiu.</title>
        <authorList>
            <person name="Xu P.X."/>
            <person name="Chai L.J."/>
            <person name="Qiu T."/>
            <person name="Zhang X.J."/>
            <person name="Lu Z.M."/>
            <person name="Xiao C."/>
            <person name="Wang S.T."/>
            <person name="Shen C.H."/>
            <person name="Shi J.S."/>
            <person name="Xu Z.H."/>
        </authorList>
    </citation>
    <scope>NUCLEOTIDE SEQUENCE [LARGE SCALE GENOMIC DNA]</scope>
    <source>
        <strain evidence="4 5">JN500901</strain>
    </source>
</reference>
<evidence type="ECO:0000259" key="3">
    <source>
        <dbReference type="Pfam" id="PF25583"/>
    </source>
</evidence>
<dbReference type="PANTHER" id="PTHR34580:SF8">
    <property type="entry name" value="WYL DOMAIN-CONTAINING PROTEIN"/>
    <property type="match status" value="1"/>
</dbReference>
<feature type="domain" description="WCX" evidence="3">
    <location>
        <begin position="237"/>
        <end position="313"/>
    </location>
</feature>
<sequence length="317" mass="36976">MSKISHLIEVIITLQFKGLTTASELAESLGVDKKTIYRYISSLNEANIPIYTKKGRYGGFCIDEEFYMKPANLSCEELEALLMASEILTKENGFTKEKELKMAVTKIKNLEVNNNDKLKIINKNSHFGFEQTGNLENLDYKISKINYSISKGRSLSINYFSINRSNLTIKKIDPYDLIFRMGSWYLIGYCHMTGRIEILKVSRIQSLKTLNEIYIKPHDFFLKDYLDDLWAAFNGEKIKVSIRFCSHISDFIRNGRWHIDQNITDLEDGSVVLDMYLDDIRDVKSWILSFGKYAEVIEPKKLREEVKEELRELYIKY</sequence>
<gene>
    <name evidence="4" type="ORF">D4Z93_03975</name>
</gene>
<keyword evidence="5" id="KW-1185">Reference proteome</keyword>
<dbReference type="InterPro" id="IPR013196">
    <property type="entry name" value="HTH_11"/>
</dbReference>
<dbReference type="Pfam" id="PF08279">
    <property type="entry name" value="HTH_11"/>
    <property type="match status" value="1"/>
</dbReference>
<dbReference type="EMBL" id="CP032416">
    <property type="protein sequence ID" value="AYD39722.1"/>
    <property type="molecule type" value="Genomic_DNA"/>
</dbReference>
<evidence type="ECO:0000313" key="5">
    <source>
        <dbReference type="Proteomes" id="UP000266301"/>
    </source>
</evidence>
<organism evidence="4 5">
    <name type="scientific">Clostridium fermenticellae</name>
    <dbReference type="NCBI Taxonomy" id="2068654"/>
    <lineage>
        <taxon>Bacteria</taxon>
        <taxon>Bacillati</taxon>
        <taxon>Bacillota</taxon>
        <taxon>Clostridia</taxon>
        <taxon>Eubacteriales</taxon>
        <taxon>Clostridiaceae</taxon>
        <taxon>Clostridium</taxon>
    </lineage>
</organism>
<dbReference type="AlphaFoldDB" id="A0A386H205"/>
<evidence type="ECO:0000259" key="1">
    <source>
        <dbReference type="Pfam" id="PF08279"/>
    </source>
</evidence>
<dbReference type="Gene3D" id="1.10.10.10">
    <property type="entry name" value="Winged helix-like DNA-binding domain superfamily/Winged helix DNA-binding domain"/>
    <property type="match status" value="1"/>
</dbReference>
<dbReference type="OrthoDB" id="9767131at2"/>
<dbReference type="InterPro" id="IPR036390">
    <property type="entry name" value="WH_DNA-bd_sf"/>
</dbReference>
<dbReference type="RefSeq" id="WP_119970583.1">
    <property type="nucleotide sequence ID" value="NZ_CP032416.1"/>
</dbReference>
<feature type="domain" description="WYL" evidence="2">
    <location>
        <begin position="144"/>
        <end position="208"/>
    </location>
</feature>
<dbReference type="KEGG" id="cfer:D4Z93_03975"/>
<name>A0A386H205_9CLOT</name>
<evidence type="ECO:0000313" key="4">
    <source>
        <dbReference type="EMBL" id="AYD39722.1"/>
    </source>
</evidence>